<gene>
    <name evidence="3" type="ORF">B0I32_10887</name>
</gene>
<keyword evidence="2" id="KW-1133">Transmembrane helix</keyword>
<feature type="region of interest" description="Disordered" evidence="1">
    <location>
        <begin position="367"/>
        <end position="389"/>
    </location>
</feature>
<feature type="transmembrane region" description="Helical" evidence="2">
    <location>
        <begin position="53"/>
        <end position="73"/>
    </location>
</feature>
<evidence type="ECO:0000256" key="1">
    <source>
        <dbReference type="SAM" id="MobiDB-lite"/>
    </source>
</evidence>
<dbReference type="InterPro" id="IPR011042">
    <property type="entry name" value="6-blade_b-propeller_TolB-like"/>
</dbReference>
<dbReference type="EMBL" id="PVNG01000008">
    <property type="protein sequence ID" value="PRX64726.1"/>
    <property type="molecule type" value="Genomic_DNA"/>
</dbReference>
<accession>A0A2T0MZA4</accession>
<keyword evidence="4" id="KW-1185">Reference proteome</keyword>
<evidence type="ECO:0000313" key="4">
    <source>
        <dbReference type="Proteomes" id="UP000238312"/>
    </source>
</evidence>
<proteinExistence type="predicted"/>
<feature type="transmembrane region" description="Helical" evidence="2">
    <location>
        <begin position="20"/>
        <end position="41"/>
    </location>
</feature>
<evidence type="ECO:0000256" key="2">
    <source>
        <dbReference type="SAM" id="Phobius"/>
    </source>
</evidence>
<dbReference type="Proteomes" id="UP000238312">
    <property type="component" value="Unassembled WGS sequence"/>
</dbReference>
<evidence type="ECO:0000313" key="3">
    <source>
        <dbReference type="EMBL" id="PRX64726.1"/>
    </source>
</evidence>
<dbReference type="PANTHER" id="PTHR46388:SF2">
    <property type="entry name" value="NHL REPEAT-CONTAINING PROTEIN 2"/>
    <property type="match status" value="1"/>
</dbReference>
<keyword evidence="2" id="KW-0812">Transmembrane</keyword>
<dbReference type="AlphaFoldDB" id="A0A2T0MZA4"/>
<dbReference type="SUPFAM" id="SSF101898">
    <property type="entry name" value="NHL repeat"/>
    <property type="match status" value="1"/>
</dbReference>
<dbReference type="PANTHER" id="PTHR46388">
    <property type="entry name" value="NHL REPEAT-CONTAINING PROTEIN 2"/>
    <property type="match status" value="1"/>
</dbReference>
<evidence type="ECO:0008006" key="5">
    <source>
        <dbReference type="Google" id="ProtNLM"/>
    </source>
</evidence>
<organism evidence="3 4">
    <name type="scientific">Nonomuraea fuscirosea</name>
    <dbReference type="NCBI Taxonomy" id="1291556"/>
    <lineage>
        <taxon>Bacteria</taxon>
        <taxon>Bacillati</taxon>
        <taxon>Actinomycetota</taxon>
        <taxon>Actinomycetes</taxon>
        <taxon>Streptosporangiales</taxon>
        <taxon>Streptosporangiaceae</taxon>
        <taxon>Nonomuraea</taxon>
    </lineage>
</organism>
<protein>
    <recommendedName>
        <fullName evidence="5">NHL repeat-containing protein</fullName>
    </recommendedName>
</protein>
<keyword evidence="2" id="KW-0472">Membrane</keyword>
<name>A0A2T0MZA4_9ACTN</name>
<sequence length="560" mass="57873">MVFTSVAGVLQWFIGDDAGLVRRLTGLLATAVAALFTFVAWERSVARRRRAAVGFCTAAVVMTGVAAIVLWSASPPAESPPAAAPSKDAPPPSPLAIFTLAGDFPAAVSDELASYQRPMYAGDLVVTSDGNLLATSGATIERITRDRAVELVAGRPFVHGTTGDGGAALDATFDSPAGVAVRPDGAVVLTDDRAQALRIVSEDGKVSSIPAVGEDELKAPGGIAVTADGRTVVADFGGHRVVAVDDEGRLTVIAGTGFAGFGGDGGPAVAARLREPSDVEVLPDGSLIIVDQGNARIRRVSADGTIDTIAGAGPKKGRQGSGLPATASRFGGAMDAAVRPDGGILIVDTESDLLRTIAADGTLRTLAGDRTPVDRGDGGPPEQAGLADPSSVAVAPDGVVFVATASRVRAIGRPEHFGRWTATPTTAQKVEKPTFSGWLWQGPGMADLLLRYLAEHQHETVYLDVRIEAPDKKISSYEEGSNTIQIPDACSAGGSGPGPGELACDQDYLTVHGDPGAFAYESGWFVLRGDYRWRGSYGPRGDMDSHGPTQASMYYALESA</sequence>
<comment type="caution">
    <text evidence="3">The sequence shown here is derived from an EMBL/GenBank/DDBJ whole genome shotgun (WGS) entry which is preliminary data.</text>
</comment>
<reference evidence="3 4" key="1">
    <citation type="submission" date="2018-03" db="EMBL/GenBank/DDBJ databases">
        <title>Genomic Encyclopedia of Type Strains, Phase III (KMG-III): the genomes of soil and plant-associated and newly described type strains.</title>
        <authorList>
            <person name="Whitman W."/>
        </authorList>
    </citation>
    <scope>NUCLEOTIDE SEQUENCE [LARGE SCALE GENOMIC DNA]</scope>
    <source>
        <strain evidence="3 4">CGMCC 4.7104</strain>
    </source>
</reference>
<dbReference type="Gene3D" id="2.120.10.30">
    <property type="entry name" value="TolB, C-terminal domain"/>
    <property type="match status" value="3"/>
</dbReference>